<reference evidence="1 2" key="1">
    <citation type="journal article" date="2019" name="Int. J. Syst. Evol. Microbiol.">
        <title>The Global Catalogue of Microorganisms (GCM) 10K type strain sequencing project: providing services to taxonomists for standard genome sequencing and annotation.</title>
        <authorList>
            <consortium name="The Broad Institute Genomics Platform"/>
            <consortium name="The Broad Institute Genome Sequencing Center for Infectious Disease"/>
            <person name="Wu L."/>
            <person name="Ma J."/>
        </authorList>
    </citation>
    <scope>NUCLEOTIDE SEQUENCE [LARGE SCALE GENOMIC DNA]</scope>
    <source>
        <strain evidence="1 2">JCM 16331</strain>
    </source>
</reference>
<organism evidence="1 2">
    <name type="scientific">Halarchaeum nitratireducens</name>
    <dbReference type="NCBI Taxonomy" id="489913"/>
    <lineage>
        <taxon>Archaea</taxon>
        <taxon>Methanobacteriati</taxon>
        <taxon>Methanobacteriota</taxon>
        <taxon>Stenosarchaea group</taxon>
        <taxon>Halobacteria</taxon>
        <taxon>Halobacteriales</taxon>
        <taxon>Halobacteriaceae</taxon>
    </lineage>
</organism>
<dbReference type="AlphaFoldDB" id="A0A830G7N1"/>
<gene>
    <name evidence="1" type="ORF">GCM10009021_04170</name>
</gene>
<dbReference type="OrthoDB" id="192447at2157"/>
<protein>
    <recommendedName>
        <fullName evidence="3">PIN domain-containing protein</fullName>
    </recommendedName>
</protein>
<dbReference type="EMBL" id="BMOQ01000001">
    <property type="protein sequence ID" value="GGN08028.1"/>
    <property type="molecule type" value="Genomic_DNA"/>
</dbReference>
<name>A0A830G7N1_9EURY</name>
<dbReference type="Proteomes" id="UP000608850">
    <property type="component" value="Unassembled WGS sequence"/>
</dbReference>
<proteinExistence type="predicted"/>
<evidence type="ECO:0000313" key="2">
    <source>
        <dbReference type="Proteomes" id="UP000608850"/>
    </source>
</evidence>
<dbReference type="RefSeq" id="WP_188876843.1">
    <property type="nucleotide sequence ID" value="NZ_BMOQ01000001.1"/>
</dbReference>
<comment type="caution">
    <text evidence="1">The sequence shown here is derived from an EMBL/GenBank/DDBJ whole genome shotgun (WGS) entry which is preliminary data.</text>
</comment>
<sequence>MAEQAFLDTGVVLAFAFTTDKHHFKCRKYLESGNETCYVSERVEDEYRKKQPELADKYSDAIFKHIADLKQSNFSGQLDPMDIKSIRENVLYRGNDAYQFLYWFYRKEVSKYLPMQQLLEQLRTLARDIDTNAVKRRHELEESLVEWVREDDYKDVEAALNVIHTQDRLICIDAHDLAEKSDEETELATTNPNDFVRNGHRELILENTALDDVVSLAVTS</sequence>
<keyword evidence="2" id="KW-1185">Reference proteome</keyword>
<evidence type="ECO:0008006" key="3">
    <source>
        <dbReference type="Google" id="ProtNLM"/>
    </source>
</evidence>
<accession>A0A830G7N1</accession>
<evidence type="ECO:0000313" key="1">
    <source>
        <dbReference type="EMBL" id="GGN08028.1"/>
    </source>
</evidence>